<keyword evidence="1" id="KW-0812">Transmembrane</keyword>
<name>A0A937CSV7_9BURK</name>
<reference evidence="3 4" key="1">
    <citation type="journal article" date="2017" name="Int. J. Syst. Evol. Microbiol.">
        <title>Ramlibacter monticola sp. nov., isolated from forest soil.</title>
        <authorList>
            <person name="Chaudhary D.K."/>
            <person name="Kim J."/>
        </authorList>
    </citation>
    <scope>NUCLEOTIDE SEQUENCE [LARGE SCALE GENOMIC DNA]</scope>
    <source>
        <strain evidence="3 4">KACC 19175</strain>
    </source>
</reference>
<keyword evidence="1" id="KW-0472">Membrane</keyword>
<gene>
    <name evidence="3" type="ORF">JJ685_10790</name>
</gene>
<feature type="transmembrane region" description="Helical" evidence="1">
    <location>
        <begin position="313"/>
        <end position="334"/>
    </location>
</feature>
<dbReference type="Pfam" id="PF13519">
    <property type="entry name" value="VWA_2"/>
    <property type="match status" value="1"/>
</dbReference>
<dbReference type="PROSITE" id="PS50234">
    <property type="entry name" value="VWFA"/>
    <property type="match status" value="1"/>
</dbReference>
<accession>A0A937CSV7</accession>
<evidence type="ECO:0000259" key="2">
    <source>
        <dbReference type="PROSITE" id="PS50234"/>
    </source>
</evidence>
<dbReference type="CDD" id="cd00198">
    <property type="entry name" value="vWFA"/>
    <property type="match status" value="1"/>
</dbReference>
<dbReference type="Gene3D" id="3.40.50.410">
    <property type="entry name" value="von Willebrand factor, type A domain"/>
    <property type="match status" value="1"/>
</dbReference>
<evidence type="ECO:0000313" key="4">
    <source>
        <dbReference type="Proteomes" id="UP000599109"/>
    </source>
</evidence>
<protein>
    <submittedName>
        <fullName evidence="3">VWA domain-containing protein</fullName>
    </submittedName>
</protein>
<keyword evidence="4" id="KW-1185">Reference proteome</keyword>
<proteinExistence type="predicted"/>
<evidence type="ECO:0000313" key="3">
    <source>
        <dbReference type="EMBL" id="MBL0391621.1"/>
    </source>
</evidence>
<dbReference type="RefSeq" id="WP_201674236.1">
    <property type="nucleotide sequence ID" value="NZ_JAEQNE010000002.1"/>
</dbReference>
<keyword evidence="1" id="KW-1133">Transmembrane helix</keyword>
<dbReference type="Proteomes" id="UP000599109">
    <property type="component" value="Unassembled WGS sequence"/>
</dbReference>
<feature type="transmembrane region" description="Helical" evidence="1">
    <location>
        <begin position="52"/>
        <end position="70"/>
    </location>
</feature>
<dbReference type="EMBL" id="JAEQNE010000002">
    <property type="protein sequence ID" value="MBL0391621.1"/>
    <property type="molecule type" value="Genomic_DNA"/>
</dbReference>
<organism evidence="3 4">
    <name type="scientific">Ramlibacter monticola</name>
    <dbReference type="NCBI Taxonomy" id="1926872"/>
    <lineage>
        <taxon>Bacteria</taxon>
        <taxon>Pseudomonadati</taxon>
        <taxon>Pseudomonadota</taxon>
        <taxon>Betaproteobacteria</taxon>
        <taxon>Burkholderiales</taxon>
        <taxon>Comamonadaceae</taxon>
        <taxon>Ramlibacter</taxon>
    </lineage>
</organism>
<dbReference type="InterPro" id="IPR002035">
    <property type="entry name" value="VWF_A"/>
</dbReference>
<comment type="caution">
    <text evidence="3">The sequence shown here is derived from an EMBL/GenBank/DDBJ whole genome shotgun (WGS) entry which is preliminary data.</text>
</comment>
<dbReference type="InterPro" id="IPR036465">
    <property type="entry name" value="vWFA_dom_sf"/>
</dbReference>
<dbReference type="SUPFAM" id="SSF53300">
    <property type="entry name" value="vWA-like"/>
    <property type="match status" value="1"/>
</dbReference>
<dbReference type="AlphaFoldDB" id="A0A937CSV7"/>
<sequence>MSADLPLAFLQPWALLLLPLSLLPLLPRRHDTLVYPHLGWLPRDRAGEALGWALRLLAVAALLAVVLALAQPVRPEAFVPRIGRGAEIVLLIDRSRSMDERMLPADWRTIDPLNLRYQAASRGERKGQAARDLLSRFVRERTDDRFSLMFFSTSPIRIVPFTQHSPVVQAGIAAGGIGRGLAETDVGRALAGAIAQFDQRAYTGSRIVLLVSDGGARLDAPTKRRLHEAALRNRVSVNWIYLRSVNSPRLDTPGEASEAVPEIALHRFFQTLPGTYRAYEAEDPESLARAVADVGRQQNFPREDVERVPRRDFGGAALAVAITCCALLLALRAVTMRAWR</sequence>
<dbReference type="SMART" id="SM00327">
    <property type="entry name" value="VWA"/>
    <property type="match status" value="1"/>
</dbReference>
<feature type="domain" description="VWFA" evidence="2">
    <location>
        <begin position="87"/>
        <end position="294"/>
    </location>
</feature>
<evidence type="ECO:0000256" key="1">
    <source>
        <dbReference type="SAM" id="Phobius"/>
    </source>
</evidence>